<dbReference type="RefSeq" id="XP_059601325.1">
    <property type="nucleotide sequence ID" value="XM_059749652.1"/>
</dbReference>
<dbReference type="VEuPathDB" id="FungiDB:An09g02300"/>
<feature type="region of interest" description="Disordered" evidence="1">
    <location>
        <begin position="74"/>
        <end position="105"/>
    </location>
</feature>
<dbReference type="GeneID" id="84591972"/>
<gene>
    <name evidence="2" type="ORF">An09g02300</name>
</gene>
<accession>A0AAJ8DZ11</accession>
<dbReference type="AlphaFoldDB" id="A0AAJ8DZ11"/>
<sequence>MQYGLRISVEQAPKKARKCLLSEPPAKATTGWGSVAQKGSTSAMDERGKEGEIVAGASGQREELINEEILIRGSAPELEGQVRRRSARPGNGFGKQPEGRQRERE</sequence>
<proteinExistence type="predicted"/>
<dbReference type="KEGG" id="ang:An09g02300"/>
<name>A0AAJ8DZ11_ASPNG</name>
<organism evidence="2">
    <name type="scientific">Aspergillus niger</name>
    <dbReference type="NCBI Taxonomy" id="5061"/>
    <lineage>
        <taxon>Eukaryota</taxon>
        <taxon>Fungi</taxon>
        <taxon>Dikarya</taxon>
        <taxon>Ascomycota</taxon>
        <taxon>Pezizomycotina</taxon>
        <taxon>Eurotiomycetes</taxon>
        <taxon>Eurotiomycetidae</taxon>
        <taxon>Eurotiales</taxon>
        <taxon>Aspergillaceae</taxon>
        <taxon>Aspergillus</taxon>
        <taxon>Aspergillus subgen. Circumdati</taxon>
    </lineage>
</organism>
<reference evidence="2" key="2">
    <citation type="submission" date="2025-08" db="UniProtKB">
        <authorList>
            <consortium name="RefSeq"/>
        </authorList>
    </citation>
    <scope>IDENTIFICATION</scope>
</reference>
<evidence type="ECO:0000313" key="2">
    <source>
        <dbReference type="RefSeq" id="XP_059601325.1"/>
    </source>
</evidence>
<evidence type="ECO:0000256" key="1">
    <source>
        <dbReference type="SAM" id="MobiDB-lite"/>
    </source>
</evidence>
<feature type="region of interest" description="Disordered" evidence="1">
    <location>
        <begin position="21"/>
        <end position="58"/>
    </location>
</feature>
<reference evidence="2" key="1">
    <citation type="submission" date="2025-02" db="EMBL/GenBank/DDBJ databases">
        <authorList>
            <consortium name="NCBI Genome Project"/>
        </authorList>
    </citation>
    <scope>NUCLEOTIDE SEQUENCE</scope>
</reference>
<protein>
    <submittedName>
        <fullName evidence="2">Uncharacterized protein</fullName>
    </submittedName>
</protein>